<feature type="transmembrane region" description="Helical" evidence="1">
    <location>
        <begin position="118"/>
        <end position="136"/>
    </location>
</feature>
<proteinExistence type="predicted"/>
<name>A0A2S4K1K9_9SPIO</name>
<gene>
    <name evidence="2" type="ORF">AU468_00285</name>
</gene>
<organism evidence="2 3">
    <name type="scientific">Alkalispirochaeta sphaeroplastigenens</name>
    <dbReference type="NCBI Taxonomy" id="1187066"/>
    <lineage>
        <taxon>Bacteria</taxon>
        <taxon>Pseudomonadati</taxon>
        <taxon>Spirochaetota</taxon>
        <taxon>Spirochaetia</taxon>
        <taxon>Spirochaetales</taxon>
        <taxon>Spirochaetaceae</taxon>
        <taxon>Alkalispirochaeta</taxon>
    </lineage>
</organism>
<evidence type="ECO:0000313" key="2">
    <source>
        <dbReference type="EMBL" id="POR05647.1"/>
    </source>
</evidence>
<dbReference type="RefSeq" id="WP_103678993.1">
    <property type="nucleotide sequence ID" value="NZ_LPWH01000001.1"/>
</dbReference>
<reference evidence="3" key="1">
    <citation type="submission" date="2015-12" db="EMBL/GenBank/DDBJ databases">
        <authorList>
            <person name="Lodha T.D."/>
            <person name="Chintalapati S."/>
            <person name="Chintalapati V.R."/>
            <person name="Sravanthi T."/>
        </authorList>
    </citation>
    <scope>NUCLEOTIDE SEQUENCE [LARGE SCALE GENOMIC DNA]</scope>
    <source>
        <strain evidence="3">JC133</strain>
    </source>
</reference>
<dbReference type="EMBL" id="LPWH01000001">
    <property type="protein sequence ID" value="POR05647.1"/>
    <property type="molecule type" value="Genomic_DNA"/>
</dbReference>
<keyword evidence="1" id="KW-0812">Transmembrane</keyword>
<protein>
    <submittedName>
        <fullName evidence="2">Uncharacterized protein</fullName>
    </submittedName>
</protein>
<sequence>MRWNQRRAVALEYLRKIYRYDPETASYTIDVRLPDYSCAFSQWAHPWEEVPEVNPGLVQYLKECSDDIPPEAPLQIVFGIEGPRGQAMERELSISIRKYFRYELFIERRRLRRLWQRVLQYMAISVVFLVAGTLLGPETGSHLARMTLRQGLNVGGWVFMWEAIHQLTFQQQNLRRTIADYTRFLDARISFEQSDP</sequence>
<evidence type="ECO:0000313" key="3">
    <source>
        <dbReference type="Proteomes" id="UP000237350"/>
    </source>
</evidence>
<dbReference type="AlphaFoldDB" id="A0A2S4K1K9"/>
<comment type="caution">
    <text evidence="2">The sequence shown here is derived from an EMBL/GenBank/DDBJ whole genome shotgun (WGS) entry which is preliminary data.</text>
</comment>
<dbReference type="Proteomes" id="UP000237350">
    <property type="component" value="Unassembled WGS sequence"/>
</dbReference>
<keyword evidence="3" id="KW-1185">Reference proteome</keyword>
<dbReference type="OrthoDB" id="573194at2"/>
<accession>A0A2S4K1K9</accession>
<keyword evidence="1" id="KW-1133">Transmembrane helix</keyword>
<evidence type="ECO:0000256" key="1">
    <source>
        <dbReference type="SAM" id="Phobius"/>
    </source>
</evidence>
<keyword evidence="1" id="KW-0472">Membrane</keyword>